<dbReference type="OrthoDB" id="9799095at2"/>
<keyword evidence="1" id="KW-0472">Membrane</keyword>
<reference evidence="2 3" key="1">
    <citation type="submission" date="2009-04" db="EMBL/GenBank/DDBJ databases">
        <authorList>
            <person name="Qin X."/>
            <person name="Bachman B."/>
            <person name="Battles P."/>
            <person name="Bell A."/>
            <person name="Bess C."/>
            <person name="Bickham C."/>
            <person name="Chaboub L."/>
            <person name="Chen D."/>
            <person name="Coyle M."/>
            <person name="Deiros D.R."/>
            <person name="Dinh H."/>
            <person name="Forbes L."/>
            <person name="Fowler G."/>
            <person name="Francisco L."/>
            <person name="Fu Q."/>
            <person name="Gubbala S."/>
            <person name="Hale W."/>
            <person name="Han Y."/>
            <person name="Hemphill L."/>
            <person name="Highlander S.K."/>
            <person name="Hirani K."/>
            <person name="Hogues M."/>
            <person name="Jackson L."/>
            <person name="Jakkamsetti A."/>
            <person name="Javaid M."/>
            <person name="Jiang H."/>
            <person name="Korchina V."/>
            <person name="Kovar C."/>
            <person name="Lara F."/>
            <person name="Lee S."/>
            <person name="Mata R."/>
            <person name="Mathew T."/>
            <person name="Moen C."/>
            <person name="Morales K."/>
            <person name="Munidasa M."/>
            <person name="Nazareth L."/>
            <person name="Ngo R."/>
            <person name="Nguyen L."/>
            <person name="Okwuonu G."/>
            <person name="Ongeri F."/>
            <person name="Patil S."/>
            <person name="Petrosino J."/>
            <person name="Pham C."/>
            <person name="Pham P."/>
            <person name="Pu L.-L."/>
            <person name="Puazo M."/>
            <person name="Raj R."/>
            <person name="Reid J."/>
            <person name="Rouhana J."/>
            <person name="Saada N."/>
            <person name="Shang Y."/>
            <person name="Simmons D."/>
            <person name="Thornton R."/>
            <person name="Warren J."/>
            <person name="Weissenberger G."/>
            <person name="Zhang J."/>
            <person name="Zhang L."/>
            <person name="Zhou C."/>
            <person name="Zhu D."/>
            <person name="Muzny D."/>
            <person name="Worley K."/>
            <person name="Gibbs R."/>
        </authorList>
    </citation>
    <scope>NUCLEOTIDE SEQUENCE [LARGE SCALE GENOMIC DNA]</scope>
    <source>
        <strain evidence="2 3">ATCC 43531</strain>
    </source>
</reference>
<dbReference type="InterPro" id="IPR010898">
    <property type="entry name" value="Hpre_diP_synth_I"/>
</dbReference>
<name>C4V679_9FIRM</name>
<dbReference type="Proteomes" id="UP000005309">
    <property type="component" value="Unassembled WGS sequence"/>
</dbReference>
<dbReference type="eggNOG" id="COG4769">
    <property type="taxonomic scope" value="Bacteria"/>
</dbReference>
<keyword evidence="1" id="KW-0812">Transmembrane</keyword>
<keyword evidence="1" id="KW-1133">Transmembrane helix</keyword>
<dbReference type="EMBL" id="ACLA01000033">
    <property type="protein sequence ID" value="EEQ47677.1"/>
    <property type="molecule type" value="Genomic_DNA"/>
</dbReference>
<organism evidence="2 3">
    <name type="scientific">Selenomonas flueggei ATCC 43531</name>
    <dbReference type="NCBI Taxonomy" id="638302"/>
    <lineage>
        <taxon>Bacteria</taxon>
        <taxon>Bacillati</taxon>
        <taxon>Bacillota</taxon>
        <taxon>Negativicutes</taxon>
        <taxon>Selenomonadales</taxon>
        <taxon>Selenomonadaceae</taxon>
        <taxon>Selenomonas</taxon>
    </lineage>
</organism>
<evidence type="ECO:0000313" key="3">
    <source>
        <dbReference type="Proteomes" id="UP000005309"/>
    </source>
</evidence>
<dbReference type="PIRSF" id="PIRSF027391">
    <property type="entry name" value="Hpre_diP_synt_I"/>
    <property type="match status" value="1"/>
</dbReference>
<dbReference type="RefSeq" id="WP_006691106.1">
    <property type="nucleotide sequence ID" value="NZ_GG694008.1"/>
</dbReference>
<feature type="transmembrane region" description="Helical" evidence="1">
    <location>
        <begin position="132"/>
        <end position="154"/>
    </location>
</feature>
<dbReference type="InterPro" id="IPR014535">
    <property type="entry name" value="Hpre_diP_synt_I"/>
</dbReference>
<comment type="caution">
    <text evidence="2">The sequence shown here is derived from an EMBL/GenBank/DDBJ whole genome shotgun (WGS) entry which is preliminary data.</text>
</comment>
<gene>
    <name evidence="2" type="ORF">HMPREF0908_1979</name>
</gene>
<dbReference type="HOGENOM" id="CLU_108933_1_1_9"/>
<sequence>MRPLHHTARIAFLTSLSLILFLLEGFLPLPLPVPGAKLGLAAIVTLIALRLLPRTRDAAAVLLLRIFLSAFLGGGVAPLLYSLAGGLASFAAMVLLLRYTQLSLIGISAVGGLFHNIAQLLVAAAVMESSALLFYAPILGCVGILTGTGIGILAQSIVKKINK</sequence>
<dbReference type="Pfam" id="PF07456">
    <property type="entry name" value="Hpre_diP_synt_I"/>
    <property type="match status" value="1"/>
</dbReference>
<protein>
    <submittedName>
        <fullName evidence="2">Heptaprenyl diphosphate synthase component I</fullName>
    </submittedName>
</protein>
<evidence type="ECO:0000256" key="1">
    <source>
        <dbReference type="SAM" id="Phobius"/>
    </source>
</evidence>
<dbReference type="STRING" id="638302.HMPREF0908_1979"/>
<accession>C4V679</accession>
<evidence type="ECO:0000313" key="2">
    <source>
        <dbReference type="EMBL" id="EEQ47677.1"/>
    </source>
</evidence>
<dbReference type="Gene3D" id="1.10.1760.20">
    <property type="match status" value="1"/>
</dbReference>
<feature type="transmembrane region" description="Helical" evidence="1">
    <location>
        <begin position="104"/>
        <end position="126"/>
    </location>
</feature>
<dbReference type="AlphaFoldDB" id="C4V679"/>
<proteinExistence type="predicted"/>
<keyword evidence="3" id="KW-1185">Reference proteome</keyword>
<feature type="transmembrane region" description="Helical" evidence="1">
    <location>
        <begin position="79"/>
        <end position="97"/>
    </location>
</feature>